<gene>
    <name evidence="2" type="ORF">HCR76_07885</name>
</gene>
<dbReference type="InterPro" id="IPR000639">
    <property type="entry name" value="Epox_hydrolase-like"/>
</dbReference>
<dbReference type="PRINTS" id="PR00111">
    <property type="entry name" value="ABHYDROLASE"/>
</dbReference>
<reference evidence="2 3" key="1">
    <citation type="submission" date="2020-12" db="EMBL/GenBank/DDBJ databases">
        <title>Microbacterium sp. HY060.</title>
        <authorList>
            <person name="Zhou J."/>
        </authorList>
    </citation>
    <scope>NUCLEOTIDE SEQUENCE [LARGE SCALE GENOMIC DNA]</scope>
    <source>
        <strain evidence="2 3">HY60</strain>
    </source>
</reference>
<dbReference type="InterPro" id="IPR000073">
    <property type="entry name" value="AB_hydrolase_1"/>
</dbReference>
<dbReference type="InterPro" id="IPR050266">
    <property type="entry name" value="AB_hydrolase_sf"/>
</dbReference>
<dbReference type="SUPFAM" id="SSF53474">
    <property type="entry name" value="alpha/beta-Hydrolases"/>
    <property type="match status" value="1"/>
</dbReference>
<dbReference type="GO" id="GO:0016787">
    <property type="term" value="F:hydrolase activity"/>
    <property type="evidence" value="ECO:0007669"/>
    <property type="project" value="UniProtKB-KW"/>
</dbReference>
<evidence type="ECO:0000313" key="2">
    <source>
        <dbReference type="EMBL" id="QPZ39923.1"/>
    </source>
</evidence>
<dbReference type="Gene3D" id="3.40.50.1820">
    <property type="entry name" value="alpha/beta hydrolase"/>
    <property type="match status" value="1"/>
</dbReference>
<dbReference type="InterPro" id="IPR029058">
    <property type="entry name" value="AB_hydrolase_fold"/>
</dbReference>
<keyword evidence="3" id="KW-1185">Reference proteome</keyword>
<sequence length="298" mass="32535">MPKTTPYAEQLKRIPVRDAVIDVLATSTRYWEYGKSDAPLTLVFVHGFRGDHHGLEPVVANLSGVRIIAPDLPGFGESSRFADRRHDIENYADWLAEFTRVLGIEGTAVIVGHSFGSIIVSAAVARGLAAPRVVLINPIAAPALAGPRGILTRLAVAYYRAGALLPARLGFSLLRNPMIVRVMSETMAKTRDKKLRGWIHDQHDAYFSAFADRDVVLEAFKASVSNDVSEFAGHIDQPVLLIASDRDDLTPIAAQQHLTSLFAAATLRVIPNVGHLIHYEAPADAARYIQEFVGRGDL</sequence>
<keyword evidence="2" id="KW-0378">Hydrolase</keyword>
<feature type="domain" description="AB hydrolase-1" evidence="1">
    <location>
        <begin position="42"/>
        <end position="285"/>
    </location>
</feature>
<evidence type="ECO:0000259" key="1">
    <source>
        <dbReference type="Pfam" id="PF12697"/>
    </source>
</evidence>
<dbReference type="Pfam" id="PF12697">
    <property type="entry name" value="Abhydrolase_6"/>
    <property type="match status" value="1"/>
</dbReference>
<evidence type="ECO:0000313" key="3">
    <source>
        <dbReference type="Proteomes" id="UP000662814"/>
    </source>
</evidence>
<name>A0ABX6YM51_9MICO</name>
<accession>A0ABX6YM51</accession>
<protein>
    <submittedName>
        <fullName evidence="2">Alpha/beta hydrolase</fullName>
    </submittedName>
</protein>
<dbReference type="EMBL" id="CP061169">
    <property type="protein sequence ID" value="QPZ39923.1"/>
    <property type="molecule type" value="Genomic_DNA"/>
</dbReference>
<dbReference type="PANTHER" id="PTHR43798:SF33">
    <property type="entry name" value="HYDROLASE, PUTATIVE (AFU_ORTHOLOGUE AFUA_2G14860)-RELATED"/>
    <property type="match status" value="1"/>
</dbReference>
<dbReference type="RefSeq" id="WP_166989777.1">
    <property type="nucleotide sequence ID" value="NZ_CP061169.1"/>
</dbReference>
<dbReference type="PANTHER" id="PTHR43798">
    <property type="entry name" value="MONOACYLGLYCEROL LIPASE"/>
    <property type="match status" value="1"/>
</dbReference>
<organism evidence="2 3">
    <name type="scientific">Paramicrobacterium chengjingii</name>
    <dbReference type="NCBI Taxonomy" id="2769067"/>
    <lineage>
        <taxon>Bacteria</taxon>
        <taxon>Bacillati</taxon>
        <taxon>Actinomycetota</taxon>
        <taxon>Actinomycetes</taxon>
        <taxon>Micrococcales</taxon>
        <taxon>Microbacteriaceae</taxon>
        <taxon>Paramicrobacterium</taxon>
    </lineage>
</organism>
<proteinExistence type="predicted"/>
<dbReference type="PRINTS" id="PR00412">
    <property type="entry name" value="EPOXHYDRLASE"/>
</dbReference>
<dbReference type="Proteomes" id="UP000662814">
    <property type="component" value="Chromosome"/>
</dbReference>